<proteinExistence type="predicted"/>
<dbReference type="PANTHER" id="PTHR24251">
    <property type="entry name" value="OVOCHYMASE-RELATED"/>
    <property type="match status" value="1"/>
</dbReference>
<organism evidence="8 10">
    <name type="scientific">Biomphalaria glabrata</name>
    <name type="common">Bloodfluke planorb</name>
    <name type="synonym">Freshwater snail</name>
    <dbReference type="NCBI Taxonomy" id="6526"/>
    <lineage>
        <taxon>Eukaryota</taxon>
        <taxon>Metazoa</taxon>
        <taxon>Spiralia</taxon>
        <taxon>Lophotrochozoa</taxon>
        <taxon>Mollusca</taxon>
        <taxon>Gastropoda</taxon>
        <taxon>Heterobranchia</taxon>
        <taxon>Euthyneura</taxon>
        <taxon>Panpulmonata</taxon>
        <taxon>Hygrophila</taxon>
        <taxon>Lymnaeoidea</taxon>
        <taxon>Planorbidae</taxon>
        <taxon>Biomphalaria</taxon>
    </lineage>
</organism>
<dbReference type="RefSeq" id="XP_055859918.1">
    <property type="nucleotide sequence ID" value="XM_056003943.1"/>
</dbReference>
<dbReference type="Gene3D" id="2.60.120.290">
    <property type="entry name" value="Spermadhesin, CUB domain"/>
    <property type="match status" value="3"/>
</dbReference>
<evidence type="ECO:0000259" key="7">
    <source>
        <dbReference type="PROSITE" id="PS01180"/>
    </source>
</evidence>
<dbReference type="OrthoDB" id="6042339at2759"/>
<dbReference type="GeneID" id="106062808"/>
<feature type="domain" description="CUB" evidence="7">
    <location>
        <begin position="145"/>
        <end position="253"/>
    </location>
</feature>
<dbReference type="CDD" id="cd00041">
    <property type="entry name" value="CUB"/>
    <property type="match status" value="3"/>
</dbReference>
<dbReference type="SMART" id="SM00042">
    <property type="entry name" value="CUB"/>
    <property type="match status" value="3"/>
</dbReference>
<keyword evidence="3" id="KW-1015">Disulfide bond</keyword>
<dbReference type="FunFam" id="2.60.120.290:FF:000003">
    <property type="entry name" value="Neuropilin"/>
    <property type="match status" value="1"/>
</dbReference>
<evidence type="ECO:0000313" key="8">
    <source>
        <dbReference type="Proteomes" id="UP001165740"/>
    </source>
</evidence>
<comment type="caution">
    <text evidence="5">Lacks conserved residue(s) required for the propagation of feature annotation.</text>
</comment>
<feature type="signal peptide" evidence="6">
    <location>
        <begin position="1"/>
        <end position="23"/>
    </location>
</feature>
<name>A0A9W2YB46_BIOGL</name>
<dbReference type="Proteomes" id="UP001165740">
    <property type="component" value="Chromosome 11"/>
</dbReference>
<dbReference type="PROSITE" id="PS01180">
    <property type="entry name" value="CUB"/>
    <property type="match status" value="3"/>
</dbReference>
<evidence type="ECO:0000256" key="4">
    <source>
        <dbReference type="ARBA" id="ARBA00023180"/>
    </source>
</evidence>
<feature type="domain" description="CUB" evidence="7">
    <location>
        <begin position="259"/>
        <end position="369"/>
    </location>
</feature>
<evidence type="ECO:0000313" key="10">
    <source>
        <dbReference type="RefSeq" id="XP_055859919.1"/>
    </source>
</evidence>
<feature type="chain" id="PRO_5044702323" evidence="6">
    <location>
        <begin position="24"/>
        <end position="374"/>
    </location>
</feature>
<evidence type="ECO:0000256" key="3">
    <source>
        <dbReference type="ARBA" id="ARBA00023157"/>
    </source>
</evidence>
<evidence type="ECO:0000256" key="1">
    <source>
        <dbReference type="ARBA" id="ARBA00022729"/>
    </source>
</evidence>
<dbReference type="RefSeq" id="XP_055859919.1">
    <property type="nucleotide sequence ID" value="XM_056003944.1"/>
</dbReference>
<dbReference type="SUPFAM" id="SSF49854">
    <property type="entry name" value="Spermadhesin, CUB domain"/>
    <property type="match status" value="3"/>
</dbReference>
<dbReference type="OMA" id="TCGSESQ"/>
<dbReference type="InterPro" id="IPR035914">
    <property type="entry name" value="Sperma_CUB_dom_sf"/>
</dbReference>
<evidence type="ECO:0000256" key="6">
    <source>
        <dbReference type="SAM" id="SignalP"/>
    </source>
</evidence>
<dbReference type="FunFam" id="2.60.120.290:FF:000005">
    <property type="entry name" value="Procollagen C-endopeptidase enhancer 1"/>
    <property type="match status" value="1"/>
</dbReference>
<keyword evidence="2" id="KW-0677">Repeat</keyword>
<evidence type="ECO:0000256" key="2">
    <source>
        <dbReference type="ARBA" id="ARBA00022737"/>
    </source>
</evidence>
<reference evidence="9 10" key="1">
    <citation type="submission" date="2025-04" db="UniProtKB">
        <authorList>
            <consortium name="RefSeq"/>
        </authorList>
    </citation>
    <scope>IDENTIFICATION</scope>
</reference>
<accession>A0A9W2YB46</accession>
<feature type="domain" description="CUB" evidence="7">
    <location>
        <begin position="31"/>
        <end position="139"/>
    </location>
</feature>
<evidence type="ECO:0000313" key="9">
    <source>
        <dbReference type="RefSeq" id="XP_055859918.1"/>
    </source>
</evidence>
<dbReference type="Pfam" id="PF00431">
    <property type="entry name" value="CUB"/>
    <property type="match status" value="3"/>
</dbReference>
<sequence length="374" mass="42248">MTQRMANLLVCMISFLVLHLGCCQSVQDTECSNYLTEPSGVIFSPNYPLNYSVLLNCFWSIEVPEDNFVILNFTSIRTECGYDYVTVYDGSGALFPQLGWFCYQPDGIVVRSTSNTMHVTFSSDSVVTDQGFYATYTSMVSHAQCVETLSDLEGSLQSPFYPFNYTNNLLCTWLIQVPDEYILQLRFTKIETECSQDFVYVFDGSDSAAQLMGRYCDTPSEMVLVSTANLLYVVFTSDTAITKRGFYANYTALEKISSCNEVLTNLTGEFTSPYYPMYYPNHADCSWLIEVPVGYFISLSFPYLDTECGPDFIAVYDGSSSSDRLLGTYCNVTGGQRLTLDSRSNSFYITFISNTFVTRKGFEAYYEACEEFQL</sequence>
<dbReference type="FunFam" id="2.60.120.290:FF:000013">
    <property type="entry name" value="Membrane frizzled-related protein"/>
    <property type="match status" value="1"/>
</dbReference>
<dbReference type="AlphaFoldDB" id="A0A9W2YB46"/>
<keyword evidence="1 6" id="KW-0732">Signal</keyword>
<gene>
    <name evidence="9 10" type="primary">LOC106062808</name>
</gene>
<protein>
    <submittedName>
        <fullName evidence="9 10">Deleted in malignant brain tumors 1 protein-like</fullName>
    </submittedName>
</protein>
<keyword evidence="4" id="KW-0325">Glycoprotein</keyword>
<dbReference type="InterPro" id="IPR000859">
    <property type="entry name" value="CUB_dom"/>
</dbReference>
<evidence type="ECO:0000256" key="5">
    <source>
        <dbReference type="PROSITE-ProRule" id="PRU00059"/>
    </source>
</evidence>
<keyword evidence="8" id="KW-1185">Reference proteome</keyword>